<keyword evidence="1" id="KW-0863">Zinc-finger</keyword>
<accession>A0AAN9XME8</accession>
<keyword evidence="6" id="KW-1185">Reference proteome</keyword>
<dbReference type="CDD" id="cd16461">
    <property type="entry name" value="RING-H2_EL5-like"/>
    <property type="match status" value="1"/>
</dbReference>
<dbReference type="SUPFAM" id="SSF57850">
    <property type="entry name" value="RING/U-box"/>
    <property type="match status" value="1"/>
</dbReference>
<keyword evidence="3" id="KW-1133">Transmembrane helix</keyword>
<dbReference type="GO" id="GO:0008270">
    <property type="term" value="F:zinc ion binding"/>
    <property type="evidence" value="ECO:0007669"/>
    <property type="project" value="UniProtKB-KW"/>
</dbReference>
<proteinExistence type="predicted"/>
<gene>
    <name evidence="5" type="ORF">VNO78_18671</name>
</gene>
<dbReference type="AlphaFoldDB" id="A0AAN9XME8"/>
<comment type="caution">
    <text evidence="5">The sequence shown here is derived from an EMBL/GenBank/DDBJ whole genome shotgun (WGS) entry which is preliminary data.</text>
</comment>
<feature type="region of interest" description="Disordered" evidence="2">
    <location>
        <begin position="140"/>
        <end position="205"/>
    </location>
</feature>
<feature type="compositionally biased region" description="Low complexity" evidence="2">
    <location>
        <begin position="162"/>
        <end position="191"/>
    </location>
</feature>
<name>A0AAN9XME8_PSOTE</name>
<feature type="domain" description="RING-type" evidence="4">
    <location>
        <begin position="94"/>
        <end position="136"/>
    </location>
</feature>
<dbReference type="SMART" id="SM01197">
    <property type="entry name" value="FANCL_C"/>
    <property type="match status" value="1"/>
</dbReference>
<dbReference type="Pfam" id="PF13639">
    <property type="entry name" value="zf-RING_2"/>
    <property type="match status" value="1"/>
</dbReference>
<feature type="compositionally biased region" description="Polar residues" evidence="2">
    <location>
        <begin position="142"/>
        <end position="161"/>
    </location>
</feature>
<reference evidence="5 6" key="1">
    <citation type="submission" date="2024-01" db="EMBL/GenBank/DDBJ databases">
        <title>The genomes of 5 underutilized Papilionoideae crops provide insights into root nodulation and disease resistanc.</title>
        <authorList>
            <person name="Jiang F."/>
        </authorList>
    </citation>
    <scope>NUCLEOTIDE SEQUENCE [LARGE SCALE GENOMIC DNA]</scope>
    <source>
        <strain evidence="5">DUOXIRENSHENG_FW03</strain>
        <tissue evidence="5">Leaves</tissue>
    </source>
</reference>
<feature type="compositionally biased region" description="Polar residues" evidence="2">
    <location>
        <begin position="192"/>
        <end position="205"/>
    </location>
</feature>
<sequence length="225" mass="24482">MGGENLGESRAVDLTGKIMVVVIIIMFLVVVIAMCIHLFARNRNYWWRPQSESGRRFVFYSGEGEGEGEGGLDPGVVSSLPVLVGLEMEMEMECAVCLSEVVEGEKARLLPQCNHAFHVACIDMWFQSHSTCPLCRHPVSAPSPTNPHQTQTNSHPSSSPATLLIHIPTHTHIPSTSSSSSSSSSLSPSSTIFPQQDLKSPTTTSLKRLFCRDAPTSLDLQPPPI</sequence>
<keyword evidence="1" id="KW-0479">Metal-binding</keyword>
<protein>
    <recommendedName>
        <fullName evidence="4">RING-type domain-containing protein</fullName>
    </recommendedName>
</protein>
<organism evidence="5 6">
    <name type="scientific">Psophocarpus tetragonolobus</name>
    <name type="common">Winged bean</name>
    <name type="synonym">Dolichos tetragonolobus</name>
    <dbReference type="NCBI Taxonomy" id="3891"/>
    <lineage>
        <taxon>Eukaryota</taxon>
        <taxon>Viridiplantae</taxon>
        <taxon>Streptophyta</taxon>
        <taxon>Embryophyta</taxon>
        <taxon>Tracheophyta</taxon>
        <taxon>Spermatophyta</taxon>
        <taxon>Magnoliopsida</taxon>
        <taxon>eudicotyledons</taxon>
        <taxon>Gunneridae</taxon>
        <taxon>Pentapetalae</taxon>
        <taxon>rosids</taxon>
        <taxon>fabids</taxon>
        <taxon>Fabales</taxon>
        <taxon>Fabaceae</taxon>
        <taxon>Papilionoideae</taxon>
        <taxon>50 kb inversion clade</taxon>
        <taxon>NPAAA clade</taxon>
        <taxon>indigoferoid/millettioid clade</taxon>
        <taxon>Phaseoleae</taxon>
        <taxon>Psophocarpus</taxon>
    </lineage>
</organism>
<dbReference type="InterPro" id="IPR013083">
    <property type="entry name" value="Znf_RING/FYVE/PHD"/>
</dbReference>
<dbReference type="InterPro" id="IPR001841">
    <property type="entry name" value="Znf_RING"/>
</dbReference>
<dbReference type="GO" id="GO:0016567">
    <property type="term" value="P:protein ubiquitination"/>
    <property type="evidence" value="ECO:0007669"/>
    <property type="project" value="TreeGrafter"/>
</dbReference>
<dbReference type="PANTHER" id="PTHR45676:SF132">
    <property type="entry name" value="RING-H2 FINGER PROTEIN ATL3"/>
    <property type="match status" value="1"/>
</dbReference>
<feature type="transmembrane region" description="Helical" evidence="3">
    <location>
        <begin position="18"/>
        <end position="40"/>
    </location>
</feature>
<dbReference type="PROSITE" id="PS50089">
    <property type="entry name" value="ZF_RING_2"/>
    <property type="match status" value="1"/>
</dbReference>
<dbReference type="PANTHER" id="PTHR45676">
    <property type="entry name" value="RING-H2 FINGER PROTEIN ATL51-RELATED"/>
    <property type="match status" value="1"/>
</dbReference>
<keyword evidence="1" id="KW-0862">Zinc</keyword>
<evidence type="ECO:0000313" key="5">
    <source>
        <dbReference type="EMBL" id="KAK7397496.1"/>
    </source>
</evidence>
<evidence type="ECO:0000259" key="4">
    <source>
        <dbReference type="PROSITE" id="PS50089"/>
    </source>
</evidence>
<evidence type="ECO:0000313" key="6">
    <source>
        <dbReference type="Proteomes" id="UP001386955"/>
    </source>
</evidence>
<keyword evidence="3" id="KW-0812">Transmembrane</keyword>
<dbReference type="Proteomes" id="UP001386955">
    <property type="component" value="Unassembled WGS sequence"/>
</dbReference>
<keyword evidence="3" id="KW-0472">Membrane</keyword>
<evidence type="ECO:0000256" key="1">
    <source>
        <dbReference type="PROSITE-ProRule" id="PRU00175"/>
    </source>
</evidence>
<dbReference type="GO" id="GO:0005886">
    <property type="term" value="C:plasma membrane"/>
    <property type="evidence" value="ECO:0007669"/>
    <property type="project" value="TreeGrafter"/>
</dbReference>
<dbReference type="Gene3D" id="3.30.40.10">
    <property type="entry name" value="Zinc/RING finger domain, C3HC4 (zinc finger)"/>
    <property type="match status" value="1"/>
</dbReference>
<dbReference type="EMBL" id="JAYMYS010000004">
    <property type="protein sequence ID" value="KAK7397496.1"/>
    <property type="molecule type" value="Genomic_DNA"/>
</dbReference>
<evidence type="ECO:0000256" key="3">
    <source>
        <dbReference type="SAM" id="Phobius"/>
    </source>
</evidence>
<evidence type="ECO:0000256" key="2">
    <source>
        <dbReference type="SAM" id="MobiDB-lite"/>
    </source>
</evidence>
<dbReference type="SMART" id="SM00184">
    <property type="entry name" value="RING"/>
    <property type="match status" value="1"/>
</dbReference>